<reference evidence="5 6" key="1">
    <citation type="submission" date="2019-09" db="EMBL/GenBank/DDBJ databases">
        <title>Phylogeny of genus Pseudoclavibacter and closely related genus.</title>
        <authorList>
            <person name="Li Y."/>
        </authorList>
    </citation>
    <scope>NUCLEOTIDE SEQUENCE [LARGE SCALE GENOMIC DNA]</scope>
    <source>
        <strain evidence="5 6">KCTC 13959</strain>
    </source>
</reference>
<dbReference type="EMBL" id="WBKB01000002">
    <property type="protein sequence ID" value="KAB1643978.1"/>
    <property type="molecule type" value="Genomic_DNA"/>
</dbReference>
<dbReference type="GO" id="GO:0016881">
    <property type="term" value="F:acid-amino acid ligase activity"/>
    <property type="evidence" value="ECO:0007669"/>
    <property type="project" value="InterPro"/>
</dbReference>
<keyword evidence="2" id="KW-0131">Cell cycle</keyword>
<dbReference type="InterPro" id="IPR035911">
    <property type="entry name" value="MurE/MurF_N"/>
</dbReference>
<evidence type="ECO:0000313" key="6">
    <source>
        <dbReference type="Proteomes" id="UP000433493"/>
    </source>
</evidence>
<evidence type="ECO:0000259" key="4">
    <source>
        <dbReference type="Pfam" id="PF08245"/>
    </source>
</evidence>
<keyword evidence="1" id="KW-0132">Cell division</keyword>
<evidence type="ECO:0000313" key="5">
    <source>
        <dbReference type="EMBL" id="KAB1643978.1"/>
    </source>
</evidence>
<dbReference type="InterPro" id="IPR036565">
    <property type="entry name" value="Mur-like_cat_sf"/>
</dbReference>
<dbReference type="Gene3D" id="3.40.1390.10">
    <property type="entry name" value="MurE/MurF, N-terminal domain"/>
    <property type="match status" value="1"/>
</dbReference>
<dbReference type="RefSeq" id="WP_158051482.1">
    <property type="nucleotide sequence ID" value="NZ_WBKB01000002.1"/>
</dbReference>
<evidence type="ECO:0000256" key="1">
    <source>
        <dbReference type="ARBA" id="ARBA00022618"/>
    </source>
</evidence>
<evidence type="ECO:0000256" key="3">
    <source>
        <dbReference type="SAM" id="MobiDB-lite"/>
    </source>
</evidence>
<dbReference type="AlphaFoldDB" id="A0A7J5BCN8"/>
<dbReference type="GO" id="GO:0051301">
    <property type="term" value="P:cell division"/>
    <property type="evidence" value="ECO:0007669"/>
    <property type="project" value="UniProtKB-KW"/>
</dbReference>
<feature type="domain" description="Mur ligase central" evidence="4">
    <location>
        <begin position="127"/>
        <end position="326"/>
    </location>
</feature>
<protein>
    <recommendedName>
        <fullName evidence="4">Mur ligase central domain-containing protein</fullName>
    </recommendedName>
</protein>
<proteinExistence type="predicted"/>
<dbReference type="PANTHER" id="PTHR23135:SF4">
    <property type="entry name" value="UDP-N-ACETYLMURAMOYL-L-ALANYL-D-GLUTAMATE--2,6-DIAMINOPIMELATE LIGASE MURE HOMOLOG, CHLOROPLASTIC"/>
    <property type="match status" value="1"/>
</dbReference>
<dbReference type="Gene3D" id="3.40.1190.10">
    <property type="entry name" value="Mur-like, catalytic domain"/>
    <property type="match status" value="1"/>
</dbReference>
<gene>
    <name evidence="5" type="ORF">F8O05_04035</name>
</gene>
<name>A0A7J5BCN8_9MICO</name>
<sequence>MPEPSLRPHHPRARILSEMCAEFGLEPHTDDFDTEQIEVTGVVSDADRVESGDMFVADIAAGHNPTSQFELAVERGASSIMTNALGAEHVQGDTVPVLVVEDPRLALGHIARWVYRTDPDSPKLLGVTGSRGKTSVVYLIDYLLQTLGVKTGMSTNQERHVGDERLDARGVAADADELHAMLARMHEVGVHVASAELSTQAVIRHNFAGLYFDVAGFLNFEATAERPGSPDSSFEALVELFSPEQTRRGVINIDTEDGQRLLEETRVPVSTISIREDAGADWWVCAEPTETGTQFSMYGPDDRELHTWTSQEDPHSAINAAMAILMIDGAGWDVEQMQDALGRVDGIQLEPRSRETLDAEARGRMRQDDNL</sequence>
<organism evidence="5 6">
    <name type="scientific">Gulosibacter chungangensis</name>
    <dbReference type="NCBI Taxonomy" id="979746"/>
    <lineage>
        <taxon>Bacteria</taxon>
        <taxon>Bacillati</taxon>
        <taxon>Actinomycetota</taxon>
        <taxon>Actinomycetes</taxon>
        <taxon>Micrococcales</taxon>
        <taxon>Microbacteriaceae</taxon>
        <taxon>Gulosibacter</taxon>
    </lineage>
</organism>
<dbReference type="Proteomes" id="UP000433493">
    <property type="component" value="Unassembled WGS sequence"/>
</dbReference>
<comment type="caution">
    <text evidence="5">The sequence shown here is derived from an EMBL/GenBank/DDBJ whole genome shotgun (WGS) entry which is preliminary data.</text>
</comment>
<feature type="region of interest" description="Disordered" evidence="3">
    <location>
        <begin position="352"/>
        <end position="371"/>
    </location>
</feature>
<dbReference type="InterPro" id="IPR013221">
    <property type="entry name" value="Mur_ligase_cen"/>
</dbReference>
<evidence type="ECO:0000256" key="2">
    <source>
        <dbReference type="ARBA" id="ARBA00023306"/>
    </source>
</evidence>
<dbReference type="OrthoDB" id="9800958at2"/>
<accession>A0A7J5BCN8</accession>
<dbReference type="SUPFAM" id="SSF53623">
    <property type="entry name" value="MurD-like peptide ligases, catalytic domain"/>
    <property type="match status" value="1"/>
</dbReference>
<dbReference type="SUPFAM" id="SSF63418">
    <property type="entry name" value="MurE/MurF N-terminal domain"/>
    <property type="match status" value="1"/>
</dbReference>
<dbReference type="Pfam" id="PF08245">
    <property type="entry name" value="Mur_ligase_M"/>
    <property type="match status" value="1"/>
</dbReference>
<keyword evidence="6" id="KW-1185">Reference proteome</keyword>
<dbReference type="PANTHER" id="PTHR23135">
    <property type="entry name" value="MUR LIGASE FAMILY MEMBER"/>
    <property type="match status" value="1"/>
</dbReference>
<dbReference type="GO" id="GO:0005524">
    <property type="term" value="F:ATP binding"/>
    <property type="evidence" value="ECO:0007669"/>
    <property type="project" value="InterPro"/>
</dbReference>